<evidence type="ECO:0000313" key="2">
    <source>
        <dbReference type="EMBL" id="GEQ86126.1"/>
    </source>
</evidence>
<dbReference type="Proteomes" id="UP000326994">
    <property type="component" value="Unassembled WGS sequence"/>
</dbReference>
<dbReference type="AlphaFoldDB" id="A0A5J4G0Y8"/>
<keyword evidence="1" id="KW-1133">Transmembrane helix</keyword>
<accession>A0A5J4G0Y8</accession>
<feature type="transmembrane region" description="Helical" evidence="1">
    <location>
        <begin position="18"/>
        <end position="35"/>
    </location>
</feature>
<keyword evidence="3" id="KW-1185">Reference proteome</keyword>
<dbReference type="Pfam" id="PF15562">
    <property type="entry name" value="Imm17"/>
    <property type="match status" value="1"/>
</dbReference>
<keyword evidence="1" id="KW-0472">Membrane</keyword>
<dbReference type="InterPro" id="IPR029087">
    <property type="entry name" value="Imm17"/>
</dbReference>
<gene>
    <name evidence="2" type="ORF">ULMS_16340</name>
</gene>
<protein>
    <recommendedName>
        <fullName evidence="4">Immunity protein 17</fullName>
    </recommendedName>
</protein>
<feature type="transmembrane region" description="Helical" evidence="1">
    <location>
        <begin position="66"/>
        <end position="83"/>
    </location>
</feature>
<organism evidence="2 3">
    <name type="scientific">Patiriisocius marinistellae</name>
    <dbReference type="NCBI Taxonomy" id="2494560"/>
    <lineage>
        <taxon>Bacteria</taxon>
        <taxon>Pseudomonadati</taxon>
        <taxon>Bacteroidota</taxon>
        <taxon>Flavobacteriia</taxon>
        <taxon>Flavobacteriales</taxon>
        <taxon>Flavobacteriaceae</taxon>
        <taxon>Patiriisocius</taxon>
    </lineage>
</organism>
<comment type="caution">
    <text evidence="2">The sequence shown here is derived from an EMBL/GenBank/DDBJ whole genome shotgun (WGS) entry which is preliminary data.</text>
</comment>
<reference evidence="2 3" key="1">
    <citation type="submission" date="2019-08" db="EMBL/GenBank/DDBJ databases">
        <title>Ulvibacter marinistellae sp. nov., isolated from a starfish, Patiria pectinifera.</title>
        <authorList>
            <person name="Kawano K."/>
            <person name="Ushijima N."/>
            <person name="Kihara M."/>
            <person name="Itoh H."/>
        </authorList>
    </citation>
    <scope>NUCLEOTIDE SEQUENCE [LARGE SCALE GENOMIC DNA]</scope>
    <source>
        <strain evidence="2 3">KK4</strain>
    </source>
</reference>
<evidence type="ECO:0000256" key="1">
    <source>
        <dbReference type="SAM" id="Phobius"/>
    </source>
</evidence>
<keyword evidence="1" id="KW-0812">Transmembrane</keyword>
<sequence>MEDIFNQIKVFFEQNPSYAYLLLSIVFLIMAIGNFKNRDWAIDPANSTQKLNYEIFGHNAFRFGKGLIYVLGFIVGFSAFIYSL</sequence>
<dbReference type="EMBL" id="BKCF01000002">
    <property type="protein sequence ID" value="GEQ86126.1"/>
    <property type="molecule type" value="Genomic_DNA"/>
</dbReference>
<dbReference type="OrthoDB" id="1448463at2"/>
<dbReference type="RefSeq" id="WP_151894055.1">
    <property type="nucleotide sequence ID" value="NZ_BKCF01000002.1"/>
</dbReference>
<evidence type="ECO:0008006" key="4">
    <source>
        <dbReference type="Google" id="ProtNLM"/>
    </source>
</evidence>
<name>A0A5J4G0Y8_9FLAO</name>
<evidence type="ECO:0000313" key="3">
    <source>
        <dbReference type="Proteomes" id="UP000326994"/>
    </source>
</evidence>
<proteinExistence type="predicted"/>